<evidence type="ECO:0000313" key="2">
    <source>
        <dbReference type="EMBL" id="EXX51625.1"/>
    </source>
</evidence>
<name>A0A015ICR8_RHIIW</name>
<dbReference type="OrthoDB" id="2412055at2759"/>
<proteinExistence type="predicted"/>
<keyword evidence="3" id="KW-1185">Reference proteome</keyword>
<organism evidence="2 3">
    <name type="scientific">Rhizophagus irregularis (strain DAOM 197198w)</name>
    <name type="common">Glomus intraradices</name>
    <dbReference type="NCBI Taxonomy" id="1432141"/>
    <lineage>
        <taxon>Eukaryota</taxon>
        <taxon>Fungi</taxon>
        <taxon>Fungi incertae sedis</taxon>
        <taxon>Mucoromycota</taxon>
        <taxon>Glomeromycotina</taxon>
        <taxon>Glomeromycetes</taxon>
        <taxon>Glomerales</taxon>
        <taxon>Glomeraceae</taxon>
        <taxon>Rhizophagus</taxon>
    </lineage>
</organism>
<evidence type="ECO:0000313" key="3">
    <source>
        <dbReference type="Proteomes" id="UP000022910"/>
    </source>
</evidence>
<dbReference type="EMBL" id="JEMT01029638">
    <property type="protein sequence ID" value="EXX51625.1"/>
    <property type="molecule type" value="Genomic_DNA"/>
</dbReference>
<sequence length="122" mass="13957">MSSTDHQKAKKSDAINTINNDKSKPTNDQRKRKNNFRILMNATMQLLSSPPTSPTSISSSDFCCSPSSINSNESSYFSFPEFEIYDEINNNNAQKEVDDMVVQMERFDEMYVNGVRVPFRQV</sequence>
<comment type="caution">
    <text evidence="2">The sequence shown here is derived from an EMBL/GenBank/DDBJ whole genome shotgun (WGS) entry which is preliminary data.</text>
</comment>
<protein>
    <submittedName>
        <fullName evidence="2">Uncharacterized protein</fullName>
    </submittedName>
</protein>
<feature type="compositionally biased region" description="Basic and acidic residues" evidence="1">
    <location>
        <begin position="1"/>
        <end position="13"/>
    </location>
</feature>
<evidence type="ECO:0000256" key="1">
    <source>
        <dbReference type="SAM" id="MobiDB-lite"/>
    </source>
</evidence>
<gene>
    <name evidence="2" type="ORF">RirG_260170</name>
</gene>
<dbReference type="HOGENOM" id="CLU_2028016_0_0_1"/>
<accession>A0A015ICR8</accession>
<dbReference type="Proteomes" id="UP000022910">
    <property type="component" value="Unassembled WGS sequence"/>
</dbReference>
<reference evidence="2 3" key="1">
    <citation type="submission" date="2014-02" db="EMBL/GenBank/DDBJ databases">
        <title>Single nucleus genome sequencing reveals high similarity among nuclei of an endomycorrhizal fungus.</title>
        <authorList>
            <person name="Lin K."/>
            <person name="Geurts R."/>
            <person name="Zhang Z."/>
            <person name="Limpens E."/>
            <person name="Saunders D.G."/>
            <person name="Mu D."/>
            <person name="Pang E."/>
            <person name="Cao H."/>
            <person name="Cha H."/>
            <person name="Lin T."/>
            <person name="Zhou Q."/>
            <person name="Shang Y."/>
            <person name="Li Y."/>
            <person name="Ivanov S."/>
            <person name="Sharma T."/>
            <person name="Velzen R.V."/>
            <person name="Ruijter N.D."/>
            <person name="Aanen D.K."/>
            <person name="Win J."/>
            <person name="Kamoun S."/>
            <person name="Bisseling T."/>
            <person name="Huang S."/>
        </authorList>
    </citation>
    <scope>NUCLEOTIDE SEQUENCE [LARGE SCALE GENOMIC DNA]</scope>
    <source>
        <strain evidence="3">DAOM197198w</strain>
    </source>
</reference>
<feature type="region of interest" description="Disordered" evidence="1">
    <location>
        <begin position="1"/>
        <end position="34"/>
    </location>
</feature>
<dbReference type="AlphaFoldDB" id="A0A015ICR8"/>